<dbReference type="CDD" id="cd07962">
    <property type="entry name" value="Anticodon_Ia_Val"/>
    <property type="match status" value="1"/>
</dbReference>
<dbReference type="SUPFAM" id="SSF46589">
    <property type="entry name" value="tRNA-binding arm"/>
    <property type="match status" value="1"/>
</dbReference>
<dbReference type="InterPro" id="IPR002300">
    <property type="entry name" value="aa-tRNA-synth_Ia"/>
</dbReference>
<dbReference type="InterPro" id="IPR019499">
    <property type="entry name" value="Val-tRNA_synth_tRNA-bd"/>
</dbReference>
<evidence type="ECO:0000256" key="3">
    <source>
        <dbReference type="ARBA" id="ARBA00022598"/>
    </source>
</evidence>
<feature type="region of interest" description="Disordered" evidence="12">
    <location>
        <begin position="946"/>
        <end position="967"/>
    </location>
</feature>
<organism evidence="17">
    <name type="scientific">Heterosigma akashiwo</name>
    <name type="common">Chromophytic alga</name>
    <name type="synonym">Heterosigma carterae</name>
    <dbReference type="NCBI Taxonomy" id="2829"/>
    <lineage>
        <taxon>Eukaryota</taxon>
        <taxon>Sar</taxon>
        <taxon>Stramenopiles</taxon>
        <taxon>Ochrophyta</taxon>
        <taxon>Raphidophyceae</taxon>
        <taxon>Chattonellales</taxon>
        <taxon>Chattonellaceae</taxon>
        <taxon>Heterosigma</taxon>
    </lineage>
</organism>
<evidence type="ECO:0000256" key="10">
    <source>
        <dbReference type="ARBA" id="ARBA00047552"/>
    </source>
</evidence>
<evidence type="ECO:0000256" key="4">
    <source>
        <dbReference type="ARBA" id="ARBA00022741"/>
    </source>
</evidence>
<dbReference type="HAMAP" id="MF_02004">
    <property type="entry name" value="Val_tRNA_synth_type1"/>
    <property type="match status" value="1"/>
</dbReference>
<dbReference type="GO" id="GO:0004832">
    <property type="term" value="F:valine-tRNA ligase activity"/>
    <property type="evidence" value="ECO:0007669"/>
    <property type="project" value="UniProtKB-EC"/>
</dbReference>
<dbReference type="Gene3D" id="1.10.730.10">
    <property type="entry name" value="Isoleucyl-tRNA Synthetase, Domain 1"/>
    <property type="match status" value="1"/>
</dbReference>
<evidence type="ECO:0000256" key="8">
    <source>
        <dbReference type="ARBA" id="ARBA00023146"/>
    </source>
</evidence>
<dbReference type="InterPro" id="IPR013155">
    <property type="entry name" value="M/V/L/I-tRNA-synth_anticd-bd"/>
</dbReference>
<dbReference type="AlphaFoldDB" id="A0A7S3XNU9"/>
<keyword evidence="4 11" id="KW-0547">Nucleotide-binding</keyword>
<dbReference type="PROSITE" id="PS00178">
    <property type="entry name" value="AA_TRNA_LIGASE_I"/>
    <property type="match status" value="1"/>
</dbReference>
<evidence type="ECO:0000256" key="6">
    <source>
        <dbReference type="ARBA" id="ARBA00022917"/>
    </source>
</evidence>
<keyword evidence="6 11" id="KW-0648">Protein biosynthesis</keyword>
<evidence type="ECO:0000259" key="16">
    <source>
        <dbReference type="Pfam" id="PF10458"/>
    </source>
</evidence>
<reference evidence="17" key="1">
    <citation type="submission" date="2021-01" db="EMBL/GenBank/DDBJ databases">
        <authorList>
            <person name="Corre E."/>
            <person name="Pelletier E."/>
            <person name="Niang G."/>
            <person name="Scheremetjew M."/>
            <person name="Finn R."/>
            <person name="Kale V."/>
            <person name="Holt S."/>
            <person name="Cochrane G."/>
            <person name="Meng A."/>
            <person name="Brown T."/>
            <person name="Cohen L."/>
        </authorList>
    </citation>
    <scope>NUCLEOTIDE SEQUENCE</scope>
    <source>
        <strain evidence="17">CCMP3107</strain>
    </source>
</reference>
<dbReference type="InterPro" id="IPR010978">
    <property type="entry name" value="tRNA-bd_arm"/>
</dbReference>
<dbReference type="FunFam" id="3.40.50.620:FF:000126">
    <property type="entry name" value="Valine--tRNA ligase chloroplastic/mitochondrial 2"/>
    <property type="match status" value="1"/>
</dbReference>
<dbReference type="PANTHER" id="PTHR11946">
    <property type="entry name" value="VALYL-TRNA SYNTHETASES"/>
    <property type="match status" value="1"/>
</dbReference>
<keyword evidence="8 11" id="KW-0030">Aminoacyl-tRNA synthetase</keyword>
<feature type="signal peptide" evidence="13">
    <location>
        <begin position="1"/>
        <end position="19"/>
    </location>
</feature>
<protein>
    <recommendedName>
        <fullName evidence="2">valine--tRNA ligase</fullName>
        <ecNumber evidence="2">6.1.1.9</ecNumber>
    </recommendedName>
    <alternativeName>
        <fullName evidence="9">Valyl-tRNA synthetase</fullName>
    </alternativeName>
</protein>
<dbReference type="FunFam" id="1.10.287.380:FF:000001">
    <property type="entry name" value="Valine--tRNA ligase"/>
    <property type="match status" value="1"/>
</dbReference>
<comment type="catalytic activity">
    <reaction evidence="10">
        <text>tRNA(Val) + L-valine + ATP = L-valyl-tRNA(Val) + AMP + diphosphate</text>
        <dbReference type="Rhea" id="RHEA:10704"/>
        <dbReference type="Rhea" id="RHEA-COMP:9672"/>
        <dbReference type="Rhea" id="RHEA-COMP:9708"/>
        <dbReference type="ChEBI" id="CHEBI:30616"/>
        <dbReference type="ChEBI" id="CHEBI:33019"/>
        <dbReference type="ChEBI" id="CHEBI:57762"/>
        <dbReference type="ChEBI" id="CHEBI:78442"/>
        <dbReference type="ChEBI" id="CHEBI:78537"/>
        <dbReference type="ChEBI" id="CHEBI:456215"/>
        <dbReference type="EC" id="6.1.1.9"/>
    </reaction>
</comment>
<dbReference type="InterPro" id="IPR014729">
    <property type="entry name" value="Rossmann-like_a/b/a_fold"/>
</dbReference>
<dbReference type="GO" id="GO:0006438">
    <property type="term" value="P:valyl-tRNA aminoacylation"/>
    <property type="evidence" value="ECO:0007669"/>
    <property type="project" value="InterPro"/>
</dbReference>
<evidence type="ECO:0000259" key="15">
    <source>
        <dbReference type="Pfam" id="PF08264"/>
    </source>
</evidence>
<keyword evidence="7" id="KW-0175">Coiled coil</keyword>
<evidence type="ECO:0000313" key="17">
    <source>
        <dbReference type="EMBL" id="CAE0627900.1"/>
    </source>
</evidence>
<dbReference type="Pfam" id="PF08264">
    <property type="entry name" value="Anticodon_1"/>
    <property type="match status" value="1"/>
</dbReference>
<feature type="domain" description="Methionyl/Valyl/Leucyl/Isoleucyl-tRNA synthetase anticodon-binding" evidence="15">
    <location>
        <begin position="709"/>
        <end position="854"/>
    </location>
</feature>
<dbReference type="InterPro" id="IPR033705">
    <property type="entry name" value="Anticodon_Ia_Val"/>
</dbReference>
<keyword evidence="3 11" id="KW-0436">Ligase</keyword>
<gene>
    <name evidence="17" type="ORF">HAKA00212_LOCUS6579</name>
</gene>
<feature type="domain" description="Valyl-tRNA synthetase tRNA-binding arm" evidence="16">
    <location>
        <begin position="920"/>
        <end position="984"/>
    </location>
</feature>
<evidence type="ECO:0000256" key="7">
    <source>
        <dbReference type="ARBA" id="ARBA00023054"/>
    </source>
</evidence>
<dbReference type="CDD" id="cd00817">
    <property type="entry name" value="ValRS_core"/>
    <property type="match status" value="1"/>
</dbReference>
<feature type="domain" description="Aminoacyl-tRNA synthetase class Ia" evidence="14">
    <location>
        <begin position="96"/>
        <end position="652"/>
    </location>
</feature>
<dbReference type="SUPFAM" id="SSF52374">
    <property type="entry name" value="Nucleotidylyl transferase"/>
    <property type="match status" value="1"/>
</dbReference>
<evidence type="ECO:0000256" key="11">
    <source>
        <dbReference type="RuleBase" id="RU363035"/>
    </source>
</evidence>
<dbReference type="InterPro" id="IPR002303">
    <property type="entry name" value="Valyl-tRNA_ligase"/>
</dbReference>
<accession>A0A7S3XNU9</accession>
<dbReference type="Pfam" id="PF00133">
    <property type="entry name" value="tRNA-synt_1"/>
    <property type="match status" value="1"/>
</dbReference>
<sequence length="988" mass="110281">MRGVWFLLLLMTMIGLSKAFLASRSLTARQRCTITAFSSLNTKYSGGLKKSTVLGRLPSELFSSAVEDSTSCKPPSILEDGELAKQYDFARVEAPLYEWWEQQGYFKPNDKEGESYVLPMPPPNVTGRLHMGHAMFVALQDILARFHRMKGGPTLWLPGTDHAGIATQLLVERALAEEGTSRQELGREAFLERVWAWKEEKGGAITGQMRRLGASADWSRERFTLEPEMSAAVTEAFVTLHERGLIYKGDYMVNWSPHLQTAVSDLEVEYSEEEGKLYYFKYMLADPAEGGGADHLPVATTRPETILGDTAVCVHPEDPRYKHLIGKTVVVPTQGREIPIIADEYVDMEFGTGALKITPGHDPNDYELGKKHALPTINIMNRDASINEAGGPYAGLDRIACRERLWADMGAAGLVLKADPHTQRVPRSQRGGEVIEPMVSTQWFCRMGGMAEKSLEAVRSGEIKIIPERFEKTWYNWLENIHDWCISRQLWWGHRIPVYYAEGHDGYFVARSQEEAEAQAKAALGVDSVALRQDDDVLDTWFSSGLWPFATVGWPNTESEDFKRFYPAKCLETGYDILFFWVARMVMMGIEFTGKAPFEVIYMHGLVRDASGQKMSKTKGNVIDPIDTLEKYGTDALRYSLVTGVTPGQDVPLSMEKVESNRNFANKLWNAGRFILGNLKDLPAEERAALAVRGPMSAEELAALPLPEQHIVSLCHELANDVTASLDAYNLGDAGSKIYQFLWDEYADWYIESSKTRMRTDQAAMARRVLVYVFDTCLRLLHPFMPYVTEVLWQELPRAGDALMVAPWPKPAGEAALPVAAGAVRRYRALQALVRAVRNARAEYNVDQGRKVEAAVQVADPVLRAELTAEAAALALLGRLDAEKLSVGELTGASPYEEKAVRLVVQDGVEAYLPLAGMVDFAKEKKRLEKQLKKIEKELDGLDKRLNSSGFADKAPPEVLEATRQQAAEKREQVATIQASIKEIEAQV</sequence>
<evidence type="ECO:0000259" key="14">
    <source>
        <dbReference type="Pfam" id="PF00133"/>
    </source>
</evidence>
<dbReference type="SUPFAM" id="SSF50677">
    <property type="entry name" value="ValRS/IleRS/LeuRS editing domain"/>
    <property type="match status" value="1"/>
</dbReference>
<dbReference type="InterPro" id="IPR037118">
    <property type="entry name" value="Val-tRNA_synth_C_sf"/>
</dbReference>
<evidence type="ECO:0000256" key="9">
    <source>
        <dbReference type="ARBA" id="ARBA00029936"/>
    </source>
</evidence>
<dbReference type="EMBL" id="HBIU01014229">
    <property type="protein sequence ID" value="CAE0627900.1"/>
    <property type="molecule type" value="Transcribed_RNA"/>
</dbReference>
<dbReference type="NCBIfam" id="TIGR00422">
    <property type="entry name" value="valS"/>
    <property type="match status" value="1"/>
</dbReference>
<dbReference type="Gene3D" id="3.90.740.10">
    <property type="entry name" value="Valyl/Leucyl/Isoleucyl-tRNA synthetase, editing domain"/>
    <property type="match status" value="2"/>
</dbReference>
<dbReference type="PRINTS" id="PR00986">
    <property type="entry name" value="TRNASYNTHVAL"/>
</dbReference>
<keyword evidence="5 11" id="KW-0067">ATP-binding</keyword>
<comment type="similarity">
    <text evidence="1 11">Belongs to the class-I aminoacyl-tRNA synthetase family.</text>
</comment>
<name>A0A7S3XNU9_HETAK</name>
<proteinExistence type="inferred from homology"/>
<dbReference type="NCBIfam" id="NF004349">
    <property type="entry name" value="PRK05729.1"/>
    <property type="match status" value="1"/>
</dbReference>
<feature type="chain" id="PRO_5030793875" description="valine--tRNA ligase" evidence="13">
    <location>
        <begin position="20"/>
        <end position="988"/>
    </location>
</feature>
<dbReference type="InterPro" id="IPR009080">
    <property type="entry name" value="tRNAsynth_Ia_anticodon-bd"/>
</dbReference>
<evidence type="ECO:0000256" key="2">
    <source>
        <dbReference type="ARBA" id="ARBA00013169"/>
    </source>
</evidence>
<evidence type="ECO:0000256" key="1">
    <source>
        <dbReference type="ARBA" id="ARBA00005594"/>
    </source>
</evidence>
<dbReference type="Pfam" id="PF10458">
    <property type="entry name" value="Val_tRNA-synt_C"/>
    <property type="match status" value="1"/>
</dbReference>
<dbReference type="PANTHER" id="PTHR11946:SF93">
    <property type="entry name" value="VALINE--TRNA LIGASE, CHLOROPLASTIC_MITOCHONDRIAL 2"/>
    <property type="match status" value="1"/>
</dbReference>
<dbReference type="GO" id="GO:0002161">
    <property type="term" value="F:aminoacyl-tRNA deacylase activity"/>
    <property type="evidence" value="ECO:0007669"/>
    <property type="project" value="InterPro"/>
</dbReference>
<dbReference type="SUPFAM" id="SSF47323">
    <property type="entry name" value="Anticodon-binding domain of a subclass of class I aminoacyl-tRNA synthetases"/>
    <property type="match status" value="1"/>
</dbReference>
<dbReference type="InterPro" id="IPR009008">
    <property type="entry name" value="Val/Leu/Ile-tRNA-synth_edit"/>
</dbReference>
<dbReference type="FunFam" id="3.90.740.10:FF:000010">
    <property type="entry name" value="Valine--tRNA ligase"/>
    <property type="match status" value="1"/>
</dbReference>
<evidence type="ECO:0000256" key="5">
    <source>
        <dbReference type="ARBA" id="ARBA00022840"/>
    </source>
</evidence>
<dbReference type="Gene3D" id="1.10.287.380">
    <property type="entry name" value="Valyl-tRNA synthetase, C-terminal domain"/>
    <property type="match status" value="1"/>
</dbReference>
<dbReference type="FunFam" id="3.40.50.620:FF:000020">
    <property type="entry name" value="Valine--tRNA ligase, mitochondrial"/>
    <property type="match status" value="1"/>
</dbReference>
<evidence type="ECO:0000256" key="13">
    <source>
        <dbReference type="SAM" id="SignalP"/>
    </source>
</evidence>
<dbReference type="EC" id="6.1.1.9" evidence="2"/>
<dbReference type="Gene3D" id="3.40.50.620">
    <property type="entry name" value="HUPs"/>
    <property type="match status" value="2"/>
</dbReference>
<dbReference type="FunFam" id="1.10.730.10:FF:000014">
    <property type="entry name" value="Valine--tRNA ligase"/>
    <property type="match status" value="1"/>
</dbReference>
<dbReference type="GO" id="GO:0005829">
    <property type="term" value="C:cytosol"/>
    <property type="evidence" value="ECO:0007669"/>
    <property type="project" value="TreeGrafter"/>
</dbReference>
<keyword evidence="13" id="KW-0732">Signal</keyword>
<dbReference type="InterPro" id="IPR001412">
    <property type="entry name" value="aa-tRNA-synth_I_CS"/>
</dbReference>
<dbReference type="GO" id="GO:0005524">
    <property type="term" value="F:ATP binding"/>
    <property type="evidence" value="ECO:0007669"/>
    <property type="project" value="UniProtKB-KW"/>
</dbReference>
<evidence type="ECO:0000256" key="12">
    <source>
        <dbReference type="SAM" id="MobiDB-lite"/>
    </source>
</evidence>